<name>T1U7L8_HELPX</name>
<sequence length="52" mass="6111">MLHSYTPKTPPKKPKKNRFIKITARLKTHKNISVSKNPNAQTPHFLRLFLRS</sequence>
<dbReference type="EMBL" id="CP006691">
    <property type="protein sequence ID" value="AGT73356.1"/>
    <property type="molecule type" value="Genomic_DNA"/>
</dbReference>
<evidence type="ECO:0000313" key="2">
    <source>
        <dbReference type="Proteomes" id="UP000015920"/>
    </source>
</evidence>
<organism evidence="1 2">
    <name type="scientific">Helicobacter pylori SouthAfrica20</name>
    <dbReference type="NCBI Taxonomy" id="1352356"/>
    <lineage>
        <taxon>Bacteria</taxon>
        <taxon>Pseudomonadati</taxon>
        <taxon>Campylobacterota</taxon>
        <taxon>Epsilonproteobacteria</taxon>
        <taxon>Campylobacterales</taxon>
        <taxon>Helicobacteraceae</taxon>
        <taxon>Helicobacter</taxon>
    </lineage>
</organism>
<proteinExistence type="predicted"/>
<dbReference type="AlphaFoldDB" id="T1U7L8"/>
<dbReference type="HOGENOM" id="CLU_3080610_0_0_7"/>
<dbReference type="PATRIC" id="fig|1352356.3.peg.105"/>
<protein>
    <submittedName>
        <fullName evidence="1">Uncharacterized protein</fullName>
    </submittedName>
</protein>
<reference evidence="1 2" key="1">
    <citation type="journal article" date="2013" name="Genome Announc.">
        <title>Genome Sequences of Three hpAfrica2 Strains of Helicobacter pylori.</title>
        <authorList>
            <person name="Duncan S.S."/>
            <person name="Bertoli M.T."/>
            <person name="Kersulyte D."/>
            <person name="Valk P.L."/>
            <person name="Tamma S."/>
            <person name="Segal I."/>
            <person name="McClain M.S."/>
            <person name="Cover T.L."/>
            <person name="Berg D.E."/>
        </authorList>
    </citation>
    <scope>NUCLEOTIDE SEQUENCE [LARGE SCALE GENOMIC DNA]</scope>
    <source>
        <strain evidence="1">SouthAfrica20</strain>
    </source>
</reference>
<evidence type="ECO:0000313" key="1">
    <source>
        <dbReference type="EMBL" id="AGT73356.1"/>
    </source>
</evidence>
<accession>T1U7L8</accession>
<gene>
    <name evidence="1" type="ORF">HPSA20_0113</name>
</gene>
<dbReference type="Proteomes" id="UP000015920">
    <property type="component" value="Chromosome"/>
</dbReference>
<dbReference type="KEGG" id="hpys:HPSA20_0113"/>